<comment type="similarity">
    <text evidence="17">Belongs to the NnrD/CARKD family.</text>
</comment>
<dbReference type="InterPro" id="IPR030677">
    <property type="entry name" value="Nnr"/>
</dbReference>
<evidence type="ECO:0000256" key="18">
    <source>
        <dbReference type="HAMAP-Rule" id="MF_01966"/>
    </source>
</evidence>
<dbReference type="PANTHER" id="PTHR12592:SF0">
    <property type="entry name" value="ATP-DEPENDENT (S)-NAD(P)H-HYDRATE DEHYDRATASE"/>
    <property type="match status" value="1"/>
</dbReference>
<dbReference type="RefSeq" id="WP_380656235.1">
    <property type="nucleotide sequence ID" value="NZ_JBHRVQ010000001.1"/>
</dbReference>
<evidence type="ECO:0000259" key="21">
    <source>
        <dbReference type="PROSITE" id="PS51385"/>
    </source>
</evidence>
<dbReference type="Gene3D" id="3.40.50.10260">
    <property type="entry name" value="YjeF N-terminal domain"/>
    <property type="match status" value="1"/>
</dbReference>
<evidence type="ECO:0000256" key="16">
    <source>
        <dbReference type="ARBA" id="ARBA00049209"/>
    </source>
</evidence>
<feature type="binding site" evidence="17">
    <location>
        <position position="450"/>
    </location>
    <ligand>
        <name>(6S)-NADPHX</name>
        <dbReference type="ChEBI" id="CHEBI:64076"/>
    </ligand>
</feature>
<comment type="catalytic activity">
    <reaction evidence="16 17 19">
        <text>(6S)-NADPHX + ADP = AMP + phosphate + NADPH + H(+)</text>
        <dbReference type="Rhea" id="RHEA:32235"/>
        <dbReference type="ChEBI" id="CHEBI:15378"/>
        <dbReference type="ChEBI" id="CHEBI:43474"/>
        <dbReference type="ChEBI" id="CHEBI:57783"/>
        <dbReference type="ChEBI" id="CHEBI:64076"/>
        <dbReference type="ChEBI" id="CHEBI:456215"/>
        <dbReference type="ChEBI" id="CHEBI:456216"/>
        <dbReference type="EC" id="4.2.1.136"/>
    </reaction>
</comment>
<evidence type="ECO:0000313" key="23">
    <source>
        <dbReference type="EMBL" id="MFC3389617.1"/>
    </source>
</evidence>
<comment type="function">
    <text evidence="14 19">Bifunctional enzyme that catalyzes the epimerization of the S- and R-forms of NAD(P)HX and the dehydration of the S-form of NAD(P)HX at the expense of ADP, which is converted to AMP. This allows the repair of both epimers of NAD(P)HX, a damaged form of NAD(P)H that is a result of enzymatic or heat-dependent hydration.</text>
</comment>
<dbReference type="PROSITE" id="PS51385">
    <property type="entry name" value="YJEF_N"/>
    <property type="match status" value="1"/>
</dbReference>
<gene>
    <name evidence="17" type="primary">nnrD</name>
    <name evidence="18" type="synonym">nnrE</name>
    <name evidence="22" type="ORF">ACFOEO_11980</name>
    <name evidence="23" type="ORF">ACFOEO_13655</name>
</gene>
<evidence type="ECO:0000256" key="12">
    <source>
        <dbReference type="ARBA" id="ARBA00023239"/>
    </source>
</evidence>
<evidence type="ECO:0000256" key="1">
    <source>
        <dbReference type="ARBA" id="ARBA00000013"/>
    </source>
</evidence>
<dbReference type="HAMAP" id="MF_01965">
    <property type="entry name" value="NADHX_dehydratase"/>
    <property type="match status" value="1"/>
</dbReference>
<reference evidence="22" key="3">
    <citation type="submission" date="2024-09" db="EMBL/GenBank/DDBJ databases">
        <authorList>
            <person name="Sun Q."/>
            <person name="Mori K."/>
        </authorList>
    </citation>
    <scope>NUCLEOTIDE SEQUENCE</scope>
    <source>
        <strain evidence="22">CCM 7756</strain>
    </source>
</reference>
<keyword evidence="11 18" id="KW-0413">Isomerase</keyword>
<dbReference type="PANTHER" id="PTHR12592">
    <property type="entry name" value="ATP-DEPENDENT (S)-NAD(P)H-HYDRATE DEHYDRATASE FAMILY MEMBER"/>
    <property type="match status" value="1"/>
</dbReference>
<feature type="binding site" evidence="17">
    <location>
        <begin position="421"/>
        <end position="425"/>
    </location>
    <ligand>
        <name>AMP</name>
        <dbReference type="ChEBI" id="CHEBI:456215"/>
    </ligand>
</feature>
<feature type="binding site" evidence="17">
    <location>
        <position position="449"/>
    </location>
    <ligand>
        <name>AMP</name>
        <dbReference type="ChEBI" id="CHEBI:456215"/>
    </ligand>
</feature>
<feature type="binding site" evidence="18">
    <location>
        <position position="164"/>
    </location>
    <ligand>
        <name>K(+)</name>
        <dbReference type="ChEBI" id="CHEBI:29103"/>
    </ligand>
</feature>
<comment type="similarity">
    <text evidence="3 19">In the N-terminal section; belongs to the NnrE/AIBP family.</text>
</comment>
<evidence type="ECO:0000256" key="3">
    <source>
        <dbReference type="ARBA" id="ARBA00006001"/>
    </source>
</evidence>
<dbReference type="InterPro" id="IPR000631">
    <property type="entry name" value="CARKD"/>
</dbReference>
<feature type="binding site" evidence="18">
    <location>
        <position position="161"/>
    </location>
    <ligand>
        <name>(6S)-NADPHX</name>
        <dbReference type="ChEBI" id="CHEBI:64076"/>
    </ligand>
</feature>
<dbReference type="PROSITE" id="PS51383">
    <property type="entry name" value="YJEF_C_3"/>
    <property type="match status" value="1"/>
</dbReference>
<keyword evidence="13" id="KW-0511">Multifunctional enzyme</keyword>
<dbReference type="EMBL" id="JBHRVQ010000002">
    <property type="protein sequence ID" value="MFC3389617.1"/>
    <property type="molecule type" value="Genomic_DNA"/>
</dbReference>
<comment type="catalytic activity">
    <reaction evidence="15 17 19">
        <text>(6S)-NADHX + ADP = AMP + phosphate + NADH + H(+)</text>
        <dbReference type="Rhea" id="RHEA:32223"/>
        <dbReference type="ChEBI" id="CHEBI:15378"/>
        <dbReference type="ChEBI" id="CHEBI:43474"/>
        <dbReference type="ChEBI" id="CHEBI:57945"/>
        <dbReference type="ChEBI" id="CHEBI:64074"/>
        <dbReference type="ChEBI" id="CHEBI:456215"/>
        <dbReference type="ChEBI" id="CHEBI:456216"/>
        <dbReference type="EC" id="4.2.1.136"/>
    </reaction>
</comment>
<comment type="cofactor">
    <cofactor evidence="17">
        <name>Mg(2+)</name>
        <dbReference type="ChEBI" id="CHEBI:18420"/>
    </cofactor>
</comment>
<sequence>MKIASRKQMLDIEDYAMNKIGISGAVLMEIAGNQVAEEIMRAYPNQSVHIVVLIGSGNNGGDGFVIARRLFDAGYTPEVWLLTSEEKLEGDARTQYDIYQKRKLPLHVIGEGMTSLEAVLEQSEVLVDAMLGTGVKGAVREPFDQIIEQVNAHDLHVISVDIPSGLDCDTGNIENVAIKADETFTFVMPKIGFFLQEGPSVIGHWQVKDISVPETLAETLDMKNPVVITRELAAASMPKRPTFGHKGTFGHAIVFGGSKPFVGAPIYSGHTAFHCGVGLSTLVIPEEIYPVIASQNQTALIQTLPSEDGHFTGEGIEATLFEKVTAVVIGPGMGRFHKGPEFVMDIMEHLDGQPVVIDADALFHMKNQLEFLTHYDGSVILTPHPGEMAMLTGKSVPEVEADRMGIAENFAKTHDVNLVLKGHRSIVATPNGTWINPIGNDALAKGGSGDILTGMIAAFLAQGALPEDAMRAGVYLHAASGENAAIECSHYGVTPEIIISSSKKVLRQMEDNV</sequence>
<dbReference type="EC" id="5.1.99.6" evidence="19"/>
<comment type="catalytic activity">
    <reaction evidence="1 18 19">
        <text>(6R)-NADHX = (6S)-NADHX</text>
        <dbReference type="Rhea" id="RHEA:32215"/>
        <dbReference type="ChEBI" id="CHEBI:64074"/>
        <dbReference type="ChEBI" id="CHEBI:64075"/>
        <dbReference type="EC" id="5.1.99.6"/>
    </reaction>
</comment>
<proteinExistence type="inferred from homology"/>
<evidence type="ECO:0000256" key="4">
    <source>
        <dbReference type="ARBA" id="ARBA00009524"/>
    </source>
</evidence>
<evidence type="ECO:0000256" key="15">
    <source>
        <dbReference type="ARBA" id="ARBA00048238"/>
    </source>
</evidence>
<dbReference type="SUPFAM" id="SSF53613">
    <property type="entry name" value="Ribokinase-like"/>
    <property type="match status" value="1"/>
</dbReference>
<dbReference type="Proteomes" id="UP001595637">
    <property type="component" value="Unassembled WGS sequence"/>
</dbReference>
<evidence type="ECO:0000256" key="7">
    <source>
        <dbReference type="ARBA" id="ARBA00022840"/>
    </source>
</evidence>
<feature type="binding site" evidence="18">
    <location>
        <begin position="132"/>
        <end position="138"/>
    </location>
    <ligand>
        <name>(6S)-NADPHX</name>
        <dbReference type="ChEBI" id="CHEBI:64076"/>
    </ligand>
</feature>
<keyword evidence="7 17" id="KW-0067">ATP-binding</keyword>
<keyword evidence="5 18" id="KW-0479">Metal-binding</keyword>
<comment type="catalytic activity">
    <reaction evidence="2 18 19">
        <text>(6R)-NADPHX = (6S)-NADPHX</text>
        <dbReference type="Rhea" id="RHEA:32227"/>
        <dbReference type="ChEBI" id="CHEBI:64076"/>
        <dbReference type="ChEBI" id="CHEBI:64077"/>
        <dbReference type="EC" id="5.1.99.6"/>
    </reaction>
</comment>
<feature type="binding site" evidence="18">
    <location>
        <begin position="58"/>
        <end position="62"/>
    </location>
    <ligand>
        <name>(6S)-NADPHX</name>
        <dbReference type="ChEBI" id="CHEBI:64076"/>
    </ligand>
</feature>
<dbReference type="PIRSF" id="PIRSF017184">
    <property type="entry name" value="Nnr"/>
    <property type="match status" value="1"/>
</dbReference>
<keyword evidence="8 17" id="KW-0521">NADP</keyword>
<keyword evidence="6 17" id="KW-0547">Nucleotide-binding</keyword>
<organism evidence="22 24">
    <name type="scientific">Salinicoccus sesuvii</name>
    <dbReference type="NCBI Taxonomy" id="868281"/>
    <lineage>
        <taxon>Bacteria</taxon>
        <taxon>Bacillati</taxon>
        <taxon>Bacillota</taxon>
        <taxon>Bacilli</taxon>
        <taxon>Bacillales</taxon>
        <taxon>Staphylococcaceae</taxon>
        <taxon>Salinicoccus</taxon>
    </lineage>
</organism>
<evidence type="ECO:0000259" key="20">
    <source>
        <dbReference type="PROSITE" id="PS51383"/>
    </source>
</evidence>
<dbReference type="InterPro" id="IPR036652">
    <property type="entry name" value="YjeF_N_dom_sf"/>
</dbReference>
<keyword evidence="24" id="KW-1185">Reference proteome</keyword>
<protein>
    <recommendedName>
        <fullName evidence="19">Bifunctional NAD(P)H-hydrate repair enzyme</fullName>
    </recommendedName>
    <alternativeName>
        <fullName evidence="19">Nicotinamide nucleotide repair protein</fullName>
    </alternativeName>
    <domain>
        <recommendedName>
            <fullName evidence="19">ADP-dependent (S)-NAD(P)H-hydrate dehydratase</fullName>
            <ecNumber evidence="19">4.2.1.136</ecNumber>
        </recommendedName>
        <alternativeName>
            <fullName evidence="19">ADP-dependent NAD(P)HX dehydratase</fullName>
        </alternativeName>
    </domain>
    <domain>
        <recommendedName>
            <fullName evidence="19">NAD(P)H-hydrate epimerase</fullName>
            <ecNumber evidence="19">5.1.99.6</ecNumber>
        </recommendedName>
    </domain>
</protein>
<keyword evidence="10 17" id="KW-0520">NAD</keyword>
<name>A0ABV7N7L8_9STAP</name>
<evidence type="ECO:0000256" key="5">
    <source>
        <dbReference type="ARBA" id="ARBA00022723"/>
    </source>
</evidence>
<feature type="binding site" evidence="17">
    <location>
        <position position="384"/>
    </location>
    <ligand>
        <name>(6S)-NADPHX</name>
        <dbReference type="ChEBI" id="CHEBI:64076"/>
    </ligand>
</feature>
<comment type="caution">
    <text evidence="18">Lacks conserved residue(s) required for the propagation of feature annotation.</text>
</comment>
<comment type="function">
    <text evidence="18">Catalyzes the epimerization of the S- and R-forms of NAD(P)HX, a damaged form of NAD(P)H that is a result of enzymatic or heat-dependent hydration. This is a prerequisite for the S-specific NAD(P)H-hydrate dehydratase to allow the repair of both epimers of NAD(P)HX.</text>
</comment>
<keyword evidence="9 18" id="KW-0630">Potassium</keyword>
<reference evidence="22" key="1">
    <citation type="journal article" date="2014" name="Int. J. Syst. Evol. Microbiol.">
        <title>Complete genome of a new Firmicutes species belonging to the dominant human colonic microbiota ('Ruminococcus bicirculans') reveals two chromosomes and a selective capacity to utilize plant glucans.</title>
        <authorList>
            <consortium name="NISC Comparative Sequencing Program"/>
            <person name="Wegmann U."/>
            <person name="Louis P."/>
            <person name="Goesmann A."/>
            <person name="Henrissat B."/>
            <person name="Duncan S.H."/>
            <person name="Flint H.J."/>
        </authorList>
    </citation>
    <scope>NUCLEOTIDE SEQUENCE</scope>
    <source>
        <strain evidence="22">CCM 7756</strain>
    </source>
</reference>
<evidence type="ECO:0000256" key="17">
    <source>
        <dbReference type="HAMAP-Rule" id="MF_01965"/>
    </source>
</evidence>
<dbReference type="GO" id="GO:0052856">
    <property type="term" value="F:NAD(P)HX epimerase activity"/>
    <property type="evidence" value="ECO:0007669"/>
    <property type="project" value="UniProtKB-EC"/>
</dbReference>
<comment type="similarity">
    <text evidence="18">Belongs to the NnrE/AIBP family.</text>
</comment>
<dbReference type="Gene3D" id="3.40.1190.20">
    <property type="match status" value="1"/>
</dbReference>
<evidence type="ECO:0000313" key="24">
    <source>
        <dbReference type="Proteomes" id="UP001595637"/>
    </source>
</evidence>
<keyword evidence="12 17" id="KW-0456">Lyase</keyword>
<dbReference type="HAMAP" id="MF_01966">
    <property type="entry name" value="NADHX_epimerase"/>
    <property type="match status" value="1"/>
</dbReference>
<evidence type="ECO:0000256" key="10">
    <source>
        <dbReference type="ARBA" id="ARBA00023027"/>
    </source>
</evidence>
<feature type="binding site" evidence="17">
    <location>
        <position position="264"/>
    </location>
    <ligand>
        <name>(6S)-NADPHX</name>
        <dbReference type="ChEBI" id="CHEBI:64076"/>
    </ligand>
</feature>
<comment type="cofactor">
    <cofactor evidence="18 19">
        <name>K(+)</name>
        <dbReference type="ChEBI" id="CHEBI:29103"/>
    </cofactor>
    <text evidence="18 19">Binds 1 potassium ion per subunit.</text>
</comment>
<evidence type="ECO:0000256" key="8">
    <source>
        <dbReference type="ARBA" id="ARBA00022857"/>
    </source>
</evidence>
<comment type="caution">
    <text evidence="22">The sequence shown here is derived from an EMBL/GenBank/DDBJ whole genome shotgun (WGS) entry which is preliminary data.</text>
</comment>
<comment type="similarity">
    <text evidence="4 19">In the C-terminal section; belongs to the NnrD/CARKD family.</text>
</comment>
<evidence type="ECO:0000256" key="6">
    <source>
        <dbReference type="ARBA" id="ARBA00022741"/>
    </source>
</evidence>
<feature type="domain" description="YjeF N-terminal" evidence="21">
    <location>
        <begin position="9"/>
        <end position="218"/>
    </location>
</feature>
<evidence type="ECO:0000256" key="13">
    <source>
        <dbReference type="ARBA" id="ARBA00023268"/>
    </source>
</evidence>
<dbReference type="SUPFAM" id="SSF64153">
    <property type="entry name" value="YjeF N-terminal domain-like"/>
    <property type="match status" value="1"/>
</dbReference>
<feature type="binding site" evidence="18">
    <location>
        <position position="59"/>
    </location>
    <ligand>
        <name>K(+)</name>
        <dbReference type="ChEBI" id="CHEBI:29103"/>
    </ligand>
</feature>
<accession>A0ABV7N7L8</accession>
<dbReference type="EMBL" id="JBHRVQ010000001">
    <property type="protein sequence ID" value="MFC3389299.1"/>
    <property type="molecule type" value="Genomic_DNA"/>
</dbReference>
<evidence type="ECO:0000256" key="14">
    <source>
        <dbReference type="ARBA" id="ARBA00025153"/>
    </source>
</evidence>
<dbReference type="InterPro" id="IPR004443">
    <property type="entry name" value="YjeF_N_dom"/>
</dbReference>
<dbReference type="Pfam" id="PF03853">
    <property type="entry name" value="YjeF_N"/>
    <property type="match status" value="1"/>
</dbReference>
<evidence type="ECO:0000256" key="9">
    <source>
        <dbReference type="ARBA" id="ARBA00022958"/>
    </source>
</evidence>
<evidence type="ECO:0000313" key="22">
    <source>
        <dbReference type="EMBL" id="MFC3389299.1"/>
    </source>
</evidence>
<evidence type="ECO:0000256" key="11">
    <source>
        <dbReference type="ARBA" id="ARBA00023235"/>
    </source>
</evidence>
<reference evidence="24" key="2">
    <citation type="journal article" date="2019" name="Int. J. Syst. Evol. Microbiol.">
        <title>The Global Catalogue of Microorganisms (GCM) 10K type strain sequencing project: providing services to taxonomists for standard genome sequencing and annotation.</title>
        <authorList>
            <consortium name="The Broad Institute Genomics Platform"/>
            <consortium name="The Broad Institute Genome Sequencing Center for Infectious Disease"/>
            <person name="Wu L."/>
            <person name="Ma J."/>
        </authorList>
    </citation>
    <scope>NUCLEOTIDE SEQUENCE [LARGE SCALE GENOMIC DNA]</scope>
    <source>
        <strain evidence="24">CCM 7756</strain>
    </source>
</reference>
<dbReference type="InterPro" id="IPR029056">
    <property type="entry name" value="Ribokinase-like"/>
</dbReference>
<comment type="function">
    <text evidence="17">Catalyzes the dehydration of the S-form of NAD(P)HX at the expense of ADP, which is converted to AMP. Together with NAD(P)HX epimerase, which catalyzes the epimerization of the S- and R-forms, the enzyme allows the repair of both epimers of NAD(P)HX, a damaged form of NAD(P)H that is a result of enzymatic or heat-dependent hydration.</text>
</comment>
<dbReference type="NCBIfam" id="TIGR00197">
    <property type="entry name" value="yjeF_nterm"/>
    <property type="match status" value="1"/>
</dbReference>
<feature type="binding site" evidence="18">
    <location>
        <position position="128"/>
    </location>
    <ligand>
        <name>K(+)</name>
        <dbReference type="ChEBI" id="CHEBI:29103"/>
    </ligand>
</feature>
<evidence type="ECO:0000256" key="19">
    <source>
        <dbReference type="PIRNR" id="PIRNR017184"/>
    </source>
</evidence>
<feature type="domain" description="YjeF C-terminal" evidence="20">
    <location>
        <begin position="229"/>
        <end position="509"/>
    </location>
</feature>
<dbReference type="Pfam" id="PF01256">
    <property type="entry name" value="Carb_kinase"/>
    <property type="match status" value="1"/>
</dbReference>
<dbReference type="NCBIfam" id="TIGR00196">
    <property type="entry name" value="yjeF_cterm"/>
    <property type="match status" value="1"/>
</dbReference>
<comment type="subunit">
    <text evidence="17">Homotetramer.</text>
</comment>
<evidence type="ECO:0000256" key="2">
    <source>
        <dbReference type="ARBA" id="ARBA00000909"/>
    </source>
</evidence>
<dbReference type="EC" id="4.2.1.136" evidence="19"/>
<dbReference type="CDD" id="cd01171">
    <property type="entry name" value="YXKO-related"/>
    <property type="match status" value="1"/>
</dbReference>
<feature type="binding site" evidence="17">
    <location>
        <position position="332"/>
    </location>
    <ligand>
        <name>(6S)-NADPHX</name>
        <dbReference type="ChEBI" id="CHEBI:64076"/>
    </ligand>
</feature>